<name>A0A8T6R636_9MICO</name>
<dbReference type="Pfam" id="PF16264">
    <property type="entry name" value="SatD"/>
    <property type="match status" value="1"/>
</dbReference>
<dbReference type="Proteomes" id="UP000287866">
    <property type="component" value="Unassembled WGS sequence"/>
</dbReference>
<evidence type="ECO:0000313" key="1">
    <source>
        <dbReference type="EMBL" id="NHA69033.1"/>
    </source>
</evidence>
<sequence length="228" mass="23906">MDRVKPRTSCCVLIGDLVGSREVPDRAALHDALAVALSTVDAVRPSRDGLRVTVGDEFQGSYPTLGEALDVALRVRLLLWPDADVRVGVGRGTVTVLDPGRGIEDGPAWWAARAAVEAVEAAADRAPTRLLRTGLRTADGPEDRVAEPGLDTSGPGAAVNAALLCQDHLVGSLSDRSRRLLRGLMDTETTQADLAAAEGISASAVSQRVRADGIGAVLASHRLLRDLP</sequence>
<dbReference type="InterPro" id="IPR032580">
    <property type="entry name" value="SatD"/>
</dbReference>
<organism evidence="1 2">
    <name type="scientific">Phycicoccus flavus</name>
    <dbReference type="NCBI Taxonomy" id="2502783"/>
    <lineage>
        <taxon>Bacteria</taxon>
        <taxon>Bacillati</taxon>
        <taxon>Actinomycetota</taxon>
        <taxon>Actinomycetes</taxon>
        <taxon>Micrococcales</taxon>
        <taxon>Intrasporangiaceae</taxon>
        <taxon>Phycicoccus</taxon>
    </lineage>
</organism>
<dbReference type="EMBL" id="SAYU02000045">
    <property type="protein sequence ID" value="NHA69033.1"/>
    <property type="molecule type" value="Genomic_DNA"/>
</dbReference>
<proteinExistence type="predicted"/>
<reference evidence="1" key="1">
    <citation type="submission" date="2020-03" db="EMBL/GenBank/DDBJ databases">
        <title>Phycicoccus flavus sp. nov., a novel endophytic actinobacterium isolated from branch of Kandelia candel.</title>
        <authorList>
            <person name="Tuo L."/>
        </authorList>
    </citation>
    <scope>NUCLEOTIDE SEQUENCE</scope>
    <source>
        <strain evidence="1">CMS6Z-2</strain>
    </source>
</reference>
<accession>A0A8T6R636</accession>
<dbReference type="RefSeq" id="WP_165566701.1">
    <property type="nucleotide sequence ID" value="NZ_SAYU02000045.1"/>
</dbReference>
<dbReference type="AlphaFoldDB" id="A0A8T6R636"/>
<comment type="caution">
    <text evidence="1">The sequence shown here is derived from an EMBL/GenBank/DDBJ whole genome shotgun (WGS) entry which is preliminary data.</text>
</comment>
<gene>
    <name evidence="1" type="ORF">EPD83_013365</name>
</gene>
<protein>
    <submittedName>
        <fullName evidence="1">RNA polymerase subunit sigma-70</fullName>
    </submittedName>
</protein>
<evidence type="ECO:0000313" key="2">
    <source>
        <dbReference type="Proteomes" id="UP000287866"/>
    </source>
</evidence>
<keyword evidence="2" id="KW-1185">Reference proteome</keyword>